<dbReference type="Proteomes" id="UP000016035">
    <property type="component" value="Unassembled WGS sequence"/>
</dbReference>
<dbReference type="EMBL" id="AWBU01000027">
    <property type="protein sequence ID" value="EQX23707.1"/>
    <property type="molecule type" value="Genomic_DNA"/>
</dbReference>
<reference evidence="2" key="1">
    <citation type="submission" date="2013-07" db="EMBL/GenBank/DDBJ databases">
        <title>The genome sequence of Escherichia coli UMEA 3162-1.</title>
        <authorList>
            <consortium name="The Broad Institute Genome Sequencing Platform"/>
            <consortium name="The Broad Institute Genome Sequencing Center for Infectious Disease"/>
            <person name="Feldgarden M."/>
            <person name="Frimodt-Moller N."/>
            <person name="Leihof R.F."/>
            <person name="Rasmussen L."/>
            <person name="Young S.K."/>
            <person name="Zeng Q."/>
            <person name="Gargeya S."/>
            <person name="Abouelleil A."/>
            <person name="Alvarado L."/>
            <person name="Berlin A.M."/>
            <person name="Chapman S.B."/>
            <person name="Gainer-Dewar J."/>
            <person name="Goldberg J."/>
            <person name="Gnerre S."/>
            <person name="Griggs A."/>
            <person name="Gujja S."/>
            <person name="Hansen M."/>
            <person name="Howarth C."/>
            <person name="Imamovic A."/>
            <person name="Larimer J."/>
            <person name="McCowan C."/>
            <person name="Murphy C."/>
            <person name="Pearson M."/>
            <person name="Poon T."/>
            <person name="Priest M."/>
            <person name="Roberts A."/>
            <person name="Saif S."/>
            <person name="Shea T."/>
            <person name="Sykes S."/>
            <person name="Wortman J."/>
            <person name="Nusbaum C."/>
            <person name="Birren B."/>
        </authorList>
    </citation>
    <scope>NUCLEOTIDE SEQUENCE [LARGE SCALE GENOMIC DNA]</scope>
    <source>
        <strain evidence="2">UMEA 3162-1</strain>
    </source>
</reference>
<sequence>MAVFYTQNAGLALFYTDYESIDRLPSLGTTEQGS</sequence>
<gene>
    <name evidence="1" type="ORF">G925_04170</name>
</gene>
<dbReference type="AlphaFoldDB" id="A0A0E2KYR3"/>
<dbReference type="HOGENOM" id="CLU_3373512_0_0_6"/>
<accession>A0A0E2KYR3</accession>
<evidence type="ECO:0000313" key="2">
    <source>
        <dbReference type="Proteomes" id="UP000016035"/>
    </source>
</evidence>
<proteinExistence type="predicted"/>
<protein>
    <submittedName>
        <fullName evidence="1">Uncharacterized protein</fullName>
    </submittedName>
</protein>
<comment type="caution">
    <text evidence="1">The sequence shown here is derived from an EMBL/GenBank/DDBJ whole genome shotgun (WGS) entry which is preliminary data.</text>
</comment>
<name>A0A0E2KYR3_ECOU3</name>
<organism evidence="1 2">
    <name type="scientific">Escherichia coli (strain UMEA 3162-1)</name>
    <dbReference type="NCBI Taxonomy" id="1281200"/>
    <lineage>
        <taxon>Bacteria</taxon>
        <taxon>Pseudomonadati</taxon>
        <taxon>Pseudomonadota</taxon>
        <taxon>Gammaproteobacteria</taxon>
        <taxon>Enterobacterales</taxon>
        <taxon>Enterobacteriaceae</taxon>
        <taxon>Escherichia</taxon>
    </lineage>
</organism>
<evidence type="ECO:0000313" key="1">
    <source>
        <dbReference type="EMBL" id="EQX23707.1"/>
    </source>
</evidence>